<accession>A0A5E7ZHA8</accession>
<reference evidence="1 2" key="1">
    <citation type="submission" date="2019-09" db="EMBL/GenBank/DDBJ databases">
        <authorList>
            <person name="Dittami M. S."/>
        </authorList>
    </citation>
    <scope>NUCLEOTIDE SEQUENCE [LARGE SCALE GENOMIC DNA]</scope>
    <source>
        <strain evidence="1">SPHINGO391</strain>
    </source>
</reference>
<sequence length="58" mass="6150">MQHPATRFAETIVRVREVALGCGEGKFASGAGPRWRSTGDFIVSCCSSVTDRSAPVPP</sequence>
<dbReference type="AlphaFoldDB" id="A0A5E7ZHA8"/>
<evidence type="ECO:0000313" key="2">
    <source>
        <dbReference type="Proteomes" id="UP000326857"/>
    </source>
</evidence>
<name>A0A5E7ZHA8_9SPHN</name>
<gene>
    <name evidence="1" type="ORF">SPHINGO391_450207</name>
</gene>
<evidence type="ECO:0000313" key="1">
    <source>
        <dbReference type="EMBL" id="VVT18246.1"/>
    </source>
</evidence>
<organism evidence="1 2">
    <name type="scientific">Sphingomonas aurantiaca</name>
    <dbReference type="NCBI Taxonomy" id="185949"/>
    <lineage>
        <taxon>Bacteria</taxon>
        <taxon>Pseudomonadati</taxon>
        <taxon>Pseudomonadota</taxon>
        <taxon>Alphaproteobacteria</taxon>
        <taxon>Sphingomonadales</taxon>
        <taxon>Sphingomonadaceae</taxon>
        <taxon>Sphingomonas</taxon>
    </lineage>
</organism>
<dbReference type="EMBL" id="CABVLI010000040">
    <property type="protein sequence ID" value="VVT18246.1"/>
    <property type="molecule type" value="Genomic_DNA"/>
</dbReference>
<protein>
    <submittedName>
        <fullName evidence="1">Uncharacterized protein</fullName>
    </submittedName>
</protein>
<dbReference type="Proteomes" id="UP000326857">
    <property type="component" value="Unassembled WGS sequence"/>
</dbReference>
<proteinExistence type="predicted"/>